<dbReference type="AlphaFoldDB" id="A0AAN8A189"/>
<sequence length="349" mass="38161">MPPPAQTQPTWQYSASQNVQYYLDSARNEYVFQDGRRIPISAIPVPHTLPSEPVSIRAAQAQVRQGPSTAPASTSSLRSATQSTRQEDGLFKSTTITTSTKQTSRPALNAVADDGGLRLPTFDQTITRQLHLRAMFNALVGHDNLDCGSDVRNLANVLSSTFGYTIQARQIPSRDSYRNLRDRVATFINDARSANELLIVFYSGHGSAGDPNDPKANRAGLEWSATERSNSPSLPWTPIQNELLMKATQDVLLILDCCYAGSALKSPATNSRKELLAACGWESETISGSTSYTANLIRHLRGMSGAFEACDLHSRLATSHATRKALWYTPLWTELGGNSRRHVVLTPLG</sequence>
<reference evidence="3" key="1">
    <citation type="submission" date="2023-08" db="EMBL/GenBank/DDBJ databases">
        <title>Black Yeasts Isolated from many extreme environments.</title>
        <authorList>
            <person name="Coleine C."/>
            <person name="Stajich J.E."/>
            <person name="Selbmann L."/>
        </authorList>
    </citation>
    <scope>NUCLEOTIDE SEQUENCE</scope>
    <source>
        <strain evidence="3">CCFEE 5810</strain>
    </source>
</reference>
<dbReference type="GO" id="GO:0006508">
    <property type="term" value="P:proteolysis"/>
    <property type="evidence" value="ECO:0007669"/>
    <property type="project" value="InterPro"/>
</dbReference>
<evidence type="ECO:0000259" key="2">
    <source>
        <dbReference type="Pfam" id="PF00656"/>
    </source>
</evidence>
<dbReference type="Pfam" id="PF00656">
    <property type="entry name" value="Peptidase_C14"/>
    <property type="match status" value="1"/>
</dbReference>
<dbReference type="GO" id="GO:0004197">
    <property type="term" value="F:cysteine-type endopeptidase activity"/>
    <property type="evidence" value="ECO:0007669"/>
    <property type="project" value="InterPro"/>
</dbReference>
<dbReference type="EMBL" id="JAVRQU010000008">
    <property type="protein sequence ID" value="KAK5699647.1"/>
    <property type="molecule type" value="Genomic_DNA"/>
</dbReference>
<dbReference type="InterPro" id="IPR011600">
    <property type="entry name" value="Pept_C14_caspase"/>
</dbReference>
<proteinExistence type="predicted"/>
<comment type="caution">
    <text evidence="3">The sequence shown here is derived from an EMBL/GenBank/DDBJ whole genome shotgun (WGS) entry which is preliminary data.</text>
</comment>
<feature type="compositionally biased region" description="Polar residues" evidence="1">
    <location>
        <begin position="62"/>
        <end position="84"/>
    </location>
</feature>
<organism evidence="3 4">
    <name type="scientific">Elasticomyces elasticus</name>
    <dbReference type="NCBI Taxonomy" id="574655"/>
    <lineage>
        <taxon>Eukaryota</taxon>
        <taxon>Fungi</taxon>
        <taxon>Dikarya</taxon>
        <taxon>Ascomycota</taxon>
        <taxon>Pezizomycotina</taxon>
        <taxon>Dothideomycetes</taxon>
        <taxon>Dothideomycetidae</taxon>
        <taxon>Mycosphaerellales</taxon>
        <taxon>Teratosphaeriaceae</taxon>
        <taxon>Elasticomyces</taxon>
    </lineage>
</organism>
<gene>
    <name evidence="3" type="ORF">LTR97_005776</name>
</gene>
<protein>
    <recommendedName>
        <fullName evidence="2">Peptidase C14 caspase domain-containing protein</fullName>
    </recommendedName>
</protein>
<evidence type="ECO:0000313" key="4">
    <source>
        <dbReference type="Proteomes" id="UP001310594"/>
    </source>
</evidence>
<accession>A0AAN8A189</accession>
<evidence type="ECO:0000256" key="1">
    <source>
        <dbReference type="SAM" id="MobiDB-lite"/>
    </source>
</evidence>
<dbReference type="Proteomes" id="UP001310594">
    <property type="component" value="Unassembled WGS sequence"/>
</dbReference>
<dbReference type="Gene3D" id="3.40.50.1460">
    <property type="match status" value="1"/>
</dbReference>
<name>A0AAN8A189_9PEZI</name>
<feature type="domain" description="Peptidase C14 caspase" evidence="2">
    <location>
        <begin position="147"/>
        <end position="270"/>
    </location>
</feature>
<feature type="region of interest" description="Disordered" evidence="1">
    <location>
        <begin position="61"/>
        <end position="90"/>
    </location>
</feature>
<evidence type="ECO:0000313" key="3">
    <source>
        <dbReference type="EMBL" id="KAK5699647.1"/>
    </source>
</evidence>